<sequence>MKIITGVLLVFSLLAGSCQSETKEHSHPDGTTNAAGPVAELEKQVLATHDSVMTQMSELMRLKKVVSTQLEKATDAATKQRGLAVREQLDGADQLMMDWMHEYNGDTLKKLDQAQGLVYLKDQQTKVNTVREAMQKSLADAKRYVD</sequence>
<evidence type="ECO:0008006" key="3">
    <source>
        <dbReference type="Google" id="ProtNLM"/>
    </source>
</evidence>
<dbReference type="RefSeq" id="WP_093832151.1">
    <property type="nucleotide sequence ID" value="NZ_FOLQ01000016.1"/>
</dbReference>
<dbReference type="PROSITE" id="PS51257">
    <property type="entry name" value="PROKAR_LIPOPROTEIN"/>
    <property type="match status" value="1"/>
</dbReference>
<reference evidence="1 2" key="1">
    <citation type="submission" date="2016-10" db="EMBL/GenBank/DDBJ databases">
        <authorList>
            <person name="de Groot N.N."/>
        </authorList>
    </citation>
    <scope>NUCLEOTIDE SEQUENCE [LARGE SCALE GENOMIC DNA]</scope>
    <source>
        <strain evidence="1 2">DSM 26130</strain>
    </source>
</reference>
<dbReference type="Proteomes" id="UP000198598">
    <property type="component" value="Unassembled WGS sequence"/>
</dbReference>
<proteinExistence type="predicted"/>
<keyword evidence="2" id="KW-1185">Reference proteome</keyword>
<gene>
    <name evidence="1" type="ORF">SAMN05216167_11654</name>
</gene>
<evidence type="ECO:0000313" key="2">
    <source>
        <dbReference type="Proteomes" id="UP000198598"/>
    </source>
</evidence>
<dbReference type="STRING" id="662367.SAMN05216167_11654"/>
<protein>
    <recommendedName>
        <fullName evidence="3">Viral A-type inclusion protein</fullName>
    </recommendedName>
</protein>
<accession>A0A1I2BZ98</accession>
<dbReference type="AlphaFoldDB" id="A0A1I2BZ98"/>
<name>A0A1I2BZ98_9BACT</name>
<evidence type="ECO:0000313" key="1">
    <source>
        <dbReference type="EMBL" id="SFE61437.1"/>
    </source>
</evidence>
<organism evidence="1 2">
    <name type="scientific">Spirosoma endophyticum</name>
    <dbReference type="NCBI Taxonomy" id="662367"/>
    <lineage>
        <taxon>Bacteria</taxon>
        <taxon>Pseudomonadati</taxon>
        <taxon>Bacteroidota</taxon>
        <taxon>Cytophagia</taxon>
        <taxon>Cytophagales</taxon>
        <taxon>Cytophagaceae</taxon>
        <taxon>Spirosoma</taxon>
    </lineage>
</organism>
<dbReference type="EMBL" id="FOLQ01000016">
    <property type="protein sequence ID" value="SFE61437.1"/>
    <property type="molecule type" value="Genomic_DNA"/>
</dbReference>
<dbReference type="OrthoDB" id="1436925at2"/>